<protein>
    <submittedName>
        <fullName evidence="2">Uncharacterized protein</fullName>
    </submittedName>
</protein>
<gene>
    <name evidence="2" type="ORF">CNECB9_1890014</name>
</gene>
<accession>A0A1K0J656</accession>
<feature type="compositionally biased region" description="Low complexity" evidence="1">
    <location>
        <begin position="35"/>
        <end position="46"/>
    </location>
</feature>
<proteinExistence type="predicted"/>
<dbReference type="RefSeq" id="WP_340522041.1">
    <property type="nucleotide sequence ID" value="NZ_FMSH01000100.1"/>
</dbReference>
<dbReference type="AlphaFoldDB" id="A0A1K0J656"/>
<feature type="compositionally biased region" description="Basic and acidic residues" evidence="1">
    <location>
        <begin position="47"/>
        <end position="57"/>
    </location>
</feature>
<name>A0A1K0J656_CUPNE</name>
<feature type="compositionally biased region" description="Basic and acidic residues" evidence="1">
    <location>
        <begin position="84"/>
        <end position="104"/>
    </location>
</feature>
<reference evidence="2" key="1">
    <citation type="submission" date="2016-09" db="EMBL/GenBank/DDBJ databases">
        <authorList>
            <person name="Capua I."/>
            <person name="De Benedictis P."/>
            <person name="Joannis T."/>
            <person name="Lombin L.H."/>
            <person name="Cattoli G."/>
        </authorList>
    </citation>
    <scope>NUCLEOTIDE SEQUENCE</scope>
    <source>
        <strain evidence="2">B9</strain>
    </source>
</reference>
<dbReference type="EMBL" id="FMSH01000100">
    <property type="protein sequence ID" value="SCU74554.1"/>
    <property type="molecule type" value="Genomic_DNA"/>
</dbReference>
<evidence type="ECO:0000256" key="1">
    <source>
        <dbReference type="SAM" id="MobiDB-lite"/>
    </source>
</evidence>
<organism evidence="2">
    <name type="scientific">Cupriavidus necator</name>
    <name type="common">Alcaligenes eutrophus</name>
    <name type="synonym">Ralstonia eutropha</name>
    <dbReference type="NCBI Taxonomy" id="106590"/>
    <lineage>
        <taxon>Bacteria</taxon>
        <taxon>Pseudomonadati</taxon>
        <taxon>Pseudomonadota</taxon>
        <taxon>Betaproteobacteria</taxon>
        <taxon>Burkholderiales</taxon>
        <taxon>Burkholderiaceae</taxon>
        <taxon>Cupriavidus</taxon>
    </lineage>
</organism>
<feature type="compositionally biased region" description="Basic and acidic residues" evidence="1">
    <location>
        <begin position="1"/>
        <end position="10"/>
    </location>
</feature>
<evidence type="ECO:0000313" key="2">
    <source>
        <dbReference type="EMBL" id="SCU74554.1"/>
    </source>
</evidence>
<feature type="region of interest" description="Disordered" evidence="1">
    <location>
        <begin position="1"/>
        <end position="124"/>
    </location>
</feature>
<sequence>MPKASRKSDKAAQVAHKPSGAKSDKSRAARMSGPSAGKAGAGSKAAAGDKQRGKEAKTYQAAVDDSLEMTFPASDPISPSAAMHAEKKTQTARDDVDWKLKQGSEKQPVGAKPAGQRKGSATKR</sequence>